<dbReference type="GO" id="GO:0046654">
    <property type="term" value="P:tetrahydrofolate biosynthetic process"/>
    <property type="evidence" value="ECO:0007669"/>
    <property type="project" value="UniProtKB-UniPathway"/>
</dbReference>
<evidence type="ECO:0000256" key="3">
    <source>
        <dbReference type="ARBA" id="ARBA00012856"/>
    </source>
</evidence>
<accession>A0A1H9TXW3</accession>
<evidence type="ECO:0000256" key="1">
    <source>
        <dbReference type="ARBA" id="ARBA00004903"/>
    </source>
</evidence>
<feature type="domain" description="DHFR" evidence="8">
    <location>
        <begin position="1"/>
        <end position="177"/>
    </location>
</feature>
<evidence type="ECO:0000256" key="2">
    <source>
        <dbReference type="ARBA" id="ARBA00009539"/>
    </source>
</evidence>
<organism evidence="9 10">
    <name type="scientific">Corynebacterium cystitidis DSM 20524</name>
    <dbReference type="NCBI Taxonomy" id="1121357"/>
    <lineage>
        <taxon>Bacteria</taxon>
        <taxon>Bacillati</taxon>
        <taxon>Actinomycetota</taxon>
        <taxon>Actinomycetes</taxon>
        <taxon>Mycobacteriales</taxon>
        <taxon>Corynebacteriaceae</taxon>
        <taxon>Corynebacterium</taxon>
    </lineage>
</organism>
<dbReference type="Gene3D" id="3.40.430.10">
    <property type="entry name" value="Dihydrofolate Reductase, subunit A"/>
    <property type="match status" value="1"/>
</dbReference>
<dbReference type="SUPFAM" id="SSF53597">
    <property type="entry name" value="Dihydrofolate reductase-like"/>
    <property type="match status" value="1"/>
</dbReference>
<keyword evidence="10" id="KW-1185">Reference proteome</keyword>
<evidence type="ECO:0000259" key="8">
    <source>
        <dbReference type="PROSITE" id="PS51330"/>
    </source>
</evidence>
<dbReference type="Proteomes" id="UP000198929">
    <property type="component" value="Unassembled WGS sequence"/>
</dbReference>
<evidence type="ECO:0000256" key="6">
    <source>
        <dbReference type="ARBA" id="ARBA00023002"/>
    </source>
</evidence>
<reference evidence="10" key="1">
    <citation type="submission" date="2016-10" db="EMBL/GenBank/DDBJ databases">
        <authorList>
            <person name="Varghese N."/>
            <person name="Submissions S."/>
        </authorList>
    </citation>
    <scope>NUCLEOTIDE SEQUENCE [LARGE SCALE GENOMIC DNA]</scope>
    <source>
        <strain evidence="10">DSM 20524</strain>
    </source>
</reference>
<dbReference type="GO" id="GO:0046452">
    <property type="term" value="P:dihydrofolate metabolic process"/>
    <property type="evidence" value="ECO:0007669"/>
    <property type="project" value="TreeGrafter"/>
</dbReference>
<gene>
    <name evidence="9" type="ORF">SAMN05661109_01610</name>
</gene>
<dbReference type="RefSeq" id="WP_092258758.1">
    <property type="nucleotide sequence ID" value="NZ_CP047199.1"/>
</dbReference>
<keyword evidence="6" id="KW-0560">Oxidoreductase</keyword>
<dbReference type="CDD" id="cd00209">
    <property type="entry name" value="DHFR"/>
    <property type="match status" value="1"/>
</dbReference>
<evidence type="ECO:0000313" key="9">
    <source>
        <dbReference type="EMBL" id="SES01976.1"/>
    </source>
</evidence>
<protein>
    <recommendedName>
        <fullName evidence="3">dihydrofolate reductase</fullName>
        <ecNumber evidence="3">1.5.1.3</ecNumber>
    </recommendedName>
</protein>
<dbReference type="PANTHER" id="PTHR48069">
    <property type="entry name" value="DIHYDROFOLATE REDUCTASE"/>
    <property type="match status" value="1"/>
</dbReference>
<evidence type="ECO:0000256" key="5">
    <source>
        <dbReference type="ARBA" id="ARBA00022857"/>
    </source>
</evidence>
<comment type="similarity">
    <text evidence="2 7">Belongs to the dihydrofolate reductase family.</text>
</comment>
<dbReference type="GO" id="GO:0006730">
    <property type="term" value="P:one-carbon metabolic process"/>
    <property type="evidence" value="ECO:0007669"/>
    <property type="project" value="UniProtKB-KW"/>
</dbReference>
<dbReference type="PRINTS" id="PR00070">
    <property type="entry name" value="DHFR"/>
</dbReference>
<dbReference type="STRING" id="1121357.SAMN05661109_01610"/>
<dbReference type="PROSITE" id="PS51330">
    <property type="entry name" value="DHFR_2"/>
    <property type="match status" value="1"/>
</dbReference>
<dbReference type="AlphaFoldDB" id="A0A1H9TXW3"/>
<evidence type="ECO:0000313" key="10">
    <source>
        <dbReference type="Proteomes" id="UP000198929"/>
    </source>
</evidence>
<keyword evidence="4" id="KW-0554">One-carbon metabolism</keyword>
<sequence length="184" mass="21007">MIGAIWAQSLDGVIGDGRTMPWHLPEDLRHFKETTLGYPVIMGRRTWESLPKRPLPGRDNFVVSSREAGQWSNGAFVVPDVPQLDTDAWILGGPQLWESYMDWLDVIEITLIDAHVAEHYGKRAVMAPRVPEHLFALMLDTEWITSEKGKLVLPGVADSAEDKLQEPLRYRFLRYERKVAKDNV</sequence>
<keyword evidence="5" id="KW-0521">NADP</keyword>
<dbReference type="GO" id="GO:0005829">
    <property type="term" value="C:cytosol"/>
    <property type="evidence" value="ECO:0007669"/>
    <property type="project" value="TreeGrafter"/>
</dbReference>
<dbReference type="InterPro" id="IPR024072">
    <property type="entry name" value="DHFR-like_dom_sf"/>
</dbReference>
<dbReference type="EMBL" id="FOGQ01000006">
    <property type="protein sequence ID" value="SES01976.1"/>
    <property type="molecule type" value="Genomic_DNA"/>
</dbReference>
<dbReference type="PROSITE" id="PS00075">
    <property type="entry name" value="DHFR_1"/>
    <property type="match status" value="1"/>
</dbReference>
<evidence type="ECO:0000256" key="7">
    <source>
        <dbReference type="RuleBase" id="RU004474"/>
    </source>
</evidence>
<comment type="pathway">
    <text evidence="1">Cofactor biosynthesis; tetrahydrofolate biosynthesis; 5,6,7,8-tetrahydrofolate from 7,8-dihydrofolate: step 1/1.</text>
</comment>
<dbReference type="GO" id="GO:0050661">
    <property type="term" value="F:NADP binding"/>
    <property type="evidence" value="ECO:0007669"/>
    <property type="project" value="InterPro"/>
</dbReference>
<dbReference type="GO" id="GO:0004146">
    <property type="term" value="F:dihydrofolate reductase activity"/>
    <property type="evidence" value="ECO:0007669"/>
    <property type="project" value="UniProtKB-EC"/>
</dbReference>
<dbReference type="InterPro" id="IPR017925">
    <property type="entry name" value="DHFR_CS"/>
</dbReference>
<dbReference type="PANTHER" id="PTHR48069:SF3">
    <property type="entry name" value="DIHYDROFOLATE REDUCTASE"/>
    <property type="match status" value="1"/>
</dbReference>
<dbReference type="InterPro" id="IPR001796">
    <property type="entry name" value="DHFR_dom"/>
</dbReference>
<name>A0A1H9TXW3_9CORY</name>
<dbReference type="Pfam" id="PF00186">
    <property type="entry name" value="DHFR_1"/>
    <property type="match status" value="1"/>
</dbReference>
<dbReference type="UniPathway" id="UPA00077">
    <property type="reaction ID" value="UER00158"/>
</dbReference>
<dbReference type="EC" id="1.5.1.3" evidence="3"/>
<dbReference type="InterPro" id="IPR012259">
    <property type="entry name" value="DHFR"/>
</dbReference>
<dbReference type="GO" id="GO:0046655">
    <property type="term" value="P:folic acid metabolic process"/>
    <property type="evidence" value="ECO:0007669"/>
    <property type="project" value="TreeGrafter"/>
</dbReference>
<evidence type="ECO:0000256" key="4">
    <source>
        <dbReference type="ARBA" id="ARBA00022563"/>
    </source>
</evidence>
<proteinExistence type="inferred from homology"/>